<evidence type="ECO:0000256" key="2">
    <source>
        <dbReference type="ARBA" id="ARBA00022679"/>
    </source>
</evidence>
<keyword evidence="8" id="KW-1185">Reference proteome</keyword>
<evidence type="ECO:0000259" key="6">
    <source>
        <dbReference type="Pfam" id="PF00294"/>
    </source>
</evidence>
<proteinExistence type="inferred from homology"/>
<organism evidence="7 8">
    <name type="scientific">Gemmobacter megaterium</name>
    <dbReference type="NCBI Taxonomy" id="1086013"/>
    <lineage>
        <taxon>Bacteria</taxon>
        <taxon>Pseudomonadati</taxon>
        <taxon>Pseudomonadota</taxon>
        <taxon>Alphaproteobacteria</taxon>
        <taxon>Rhodobacterales</taxon>
        <taxon>Paracoccaceae</taxon>
        <taxon>Gemmobacter</taxon>
    </lineage>
</organism>
<evidence type="ECO:0000256" key="3">
    <source>
        <dbReference type="ARBA" id="ARBA00022741"/>
    </source>
</evidence>
<dbReference type="CDD" id="cd01167">
    <property type="entry name" value="bac_FRK"/>
    <property type="match status" value="1"/>
</dbReference>
<keyword evidence="2" id="KW-0808">Transferase</keyword>
<dbReference type="InterPro" id="IPR029056">
    <property type="entry name" value="Ribokinase-like"/>
</dbReference>
<dbReference type="AlphaFoldDB" id="A0A1N7QNX6"/>
<dbReference type="Gene3D" id="3.40.1190.20">
    <property type="match status" value="1"/>
</dbReference>
<dbReference type="Pfam" id="PF00294">
    <property type="entry name" value="PfkB"/>
    <property type="match status" value="1"/>
</dbReference>
<dbReference type="RefSeq" id="WP_076534338.1">
    <property type="nucleotide sequence ID" value="NZ_BMEH01000015.1"/>
</dbReference>
<dbReference type="PANTHER" id="PTHR43085:SF1">
    <property type="entry name" value="PSEUDOURIDINE KINASE-RELATED"/>
    <property type="match status" value="1"/>
</dbReference>
<keyword evidence="4 7" id="KW-0418">Kinase</keyword>
<dbReference type="OrthoDB" id="9795789at2"/>
<protein>
    <submittedName>
        <fullName evidence="7">Fructokinase</fullName>
    </submittedName>
</protein>
<evidence type="ECO:0000256" key="4">
    <source>
        <dbReference type="ARBA" id="ARBA00022777"/>
    </source>
</evidence>
<accession>A0A1N7QNX6</accession>
<evidence type="ECO:0000313" key="8">
    <source>
        <dbReference type="Proteomes" id="UP000186141"/>
    </source>
</evidence>
<dbReference type="Proteomes" id="UP000186141">
    <property type="component" value="Unassembled WGS sequence"/>
</dbReference>
<dbReference type="GO" id="GO:0005524">
    <property type="term" value="F:ATP binding"/>
    <property type="evidence" value="ECO:0007669"/>
    <property type="project" value="UniProtKB-KW"/>
</dbReference>
<dbReference type="PANTHER" id="PTHR43085">
    <property type="entry name" value="HEXOKINASE FAMILY MEMBER"/>
    <property type="match status" value="1"/>
</dbReference>
<evidence type="ECO:0000256" key="1">
    <source>
        <dbReference type="ARBA" id="ARBA00010688"/>
    </source>
</evidence>
<name>A0A1N7QNX6_9RHOB</name>
<keyword evidence="3" id="KW-0547">Nucleotide-binding</keyword>
<dbReference type="GO" id="GO:0016301">
    <property type="term" value="F:kinase activity"/>
    <property type="evidence" value="ECO:0007669"/>
    <property type="project" value="UniProtKB-KW"/>
</dbReference>
<comment type="similarity">
    <text evidence="1">Belongs to the carbohydrate kinase PfkB family.</text>
</comment>
<dbReference type="SUPFAM" id="SSF53613">
    <property type="entry name" value="Ribokinase-like"/>
    <property type="match status" value="1"/>
</dbReference>
<evidence type="ECO:0000256" key="5">
    <source>
        <dbReference type="ARBA" id="ARBA00022840"/>
    </source>
</evidence>
<dbReference type="STRING" id="1086013.SAMN05421774_11632"/>
<dbReference type="EMBL" id="FTOT01000016">
    <property type="protein sequence ID" value="SIT24217.1"/>
    <property type="molecule type" value="Genomic_DNA"/>
</dbReference>
<gene>
    <name evidence="7" type="ORF">SAMN05421774_11632</name>
</gene>
<dbReference type="PROSITE" id="PS00584">
    <property type="entry name" value="PFKB_KINASES_2"/>
    <property type="match status" value="1"/>
</dbReference>
<reference evidence="7 8" key="1">
    <citation type="submission" date="2017-01" db="EMBL/GenBank/DDBJ databases">
        <authorList>
            <person name="Mah S.A."/>
            <person name="Swanson W.J."/>
            <person name="Moy G.W."/>
            <person name="Vacquier V.D."/>
        </authorList>
    </citation>
    <scope>NUCLEOTIDE SEQUENCE [LARGE SCALE GENOMIC DNA]</scope>
    <source>
        <strain evidence="7 8">DSM 26375</strain>
    </source>
</reference>
<feature type="domain" description="Carbohydrate kinase PfkB" evidence="6">
    <location>
        <begin position="23"/>
        <end position="297"/>
    </location>
</feature>
<keyword evidence="5" id="KW-0067">ATP-binding</keyword>
<sequence>MPDASILCCGEALIDMLPGPGGSFLPRPGGAVFNTALALGRLGARAEFFWGLSRDDLGDLLAGHLAAAGVNTAACPRVDRPCTLAFVHLENGQARYEFSDTGTAGRMLTCADLPATLPEALFFGGISLAAEPCGSTMEALFARAAPSRAVMVDPNIRPGLLRDPANYRMRLSRMLRGADIVKLSTEDLGWLAPEPDAAVAALLEAGVRLVCVTDGARGARAHLRGATLHAPAHSVRVADTVGAGDTFNAGLLASLQAAGALTKPGLAQLAPGTVQTALDLATAAAAITVSRLGADPPWAHEL</sequence>
<dbReference type="InterPro" id="IPR011611">
    <property type="entry name" value="PfkB_dom"/>
</dbReference>
<dbReference type="InterPro" id="IPR050306">
    <property type="entry name" value="PfkB_Carbo_kinase"/>
</dbReference>
<dbReference type="InterPro" id="IPR002173">
    <property type="entry name" value="Carboh/pur_kinase_PfkB_CS"/>
</dbReference>
<evidence type="ECO:0000313" key="7">
    <source>
        <dbReference type="EMBL" id="SIT24217.1"/>
    </source>
</evidence>